<name>A0A834JXZ5_VESVU</name>
<proteinExistence type="predicted"/>
<feature type="compositionally biased region" description="Gly residues" evidence="1">
    <location>
        <begin position="55"/>
        <end position="70"/>
    </location>
</feature>
<reference evidence="2" key="1">
    <citation type="journal article" date="2020" name="G3 (Bethesda)">
        <title>High-Quality Assemblies for Three Invasive Social Wasps from the &lt;i&gt;Vespula&lt;/i&gt; Genus.</title>
        <authorList>
            <person name="Harrop T.W.R."/>
            <person name="Guhlin J."/>
            <person name="McLaughlin G.M."/>
            <person name="Permina E."/>
            <person name="Stockwell P."/>
            <person name="Gilligan J."/>
            <person name="Le Lec M.F."/>
            <person name="Gruber M.A.M."/>
            <person name="Quinn O."/>
            <person name="Lovegrove M."/>
            <person name="Duncan E.J."/>
            <person name="Remnant E.J."/>
            <person name="Van Eeckhoven J."/>
            <person name="Graham B."/>
            <person name="Knapp R.A."/>
            <person name="Langford K.W."/>
            <person name="Kronenberg Z."/>
            <person name="Press M.O."/>
            <person name="Eacker S.M."/>
            <person name="Wilson-Rankin E.E."/>
            <person name="Purcell J."/>
            <person name="Lester P.J."/>
            <person name="Dearden P.K."/>
        </authorList>
    </citation>
    <scope>NUCLEOTIDE SEQUENCE</scope>
    <source>
        <strain evidence="2">Marl-1</strain>
    </source>
</reference>
<dbReference type="AlphaFoldDB" id="A0A834JXZ5"/>
<comment type="caution">
    <text evidence="2">The sequence shown here is derived from an EMBL/GenBank/DDBJ whole genome shotgun (WGS) entry which is preliminary data.</text>
</comment>
<feature type="region of interest" description="Disordered" evidence="1">
    <location>
        <begin position="45"/>
        <end position="70"/>
    </location>
</feature>
<keyword evidence="3" id="KW-1185">Reference proteome</keyword>
<accession>A0A834JXZ5</accession>
<gene>
    <name evidence="2" type="ORF">HZH66_007575</name>
</gene>
<evidence type="ECO:0000313" key="3">
    <source>
        <dbReference type="Proteomes" id="UP000614350"/>
    </source>
</evidence>
<organism evidence="2 3">
    <name type="scientific">Vespula vulgaris</name>
    <name type="common">Yellow jacket</name>
    <name type="synonym">Wasp</name>
    <dbReference type="NCBI Taxonomy" id="7454"/>
    <lineage>
        <taxon>Eukaryota</taxon>
        <taxon>Metazoa</taxon>
        <taxon>Ecdysozoa</taxon>
        <taxon>Arthropoda</taxon>
        <taxon>Hexapoda</taxon>
        <taxon>Insecta</taxon>
        <taxon>Pterygota</taxon>
        <taxon>Neoptera</taxon>
        <taxon>Endopterygota</taxon>
        <taxon>Hymenoptera</taxon>
        <taxon>Apocrita</taxon>
        <taxon>Aculeata</taxon>
        <taxon>Vespoidea</taxon>
        <taxon>Vespidae</taxon>
        <taxon>Vespinae</taxon>
        <taxon>Vespula</taxon>
    </lineage>
</organism>
<dbReference type="Proteomes" id="UP000614350">
    <property type="component" value="Unassembled WGS sequence"/>
</dbReference>
<evidence type="ECO:0000256" key="1">
    <source>
        <dbReference type="SAM" id="MobiDB-lite"/>
    </source>
</evidence>
<protein>
    <submittedName>
        <fullName evidence="2">Uncharacterized protein</fullName>
    </submittedName>
</protein>
<sequence length="145" mass="15436">MLTAVSSGPTITEGLLASHVREIAIRSVGVSENNEEAHPLAAVELPPRFESNTDDGGGGGGGGDGGGGGGLSMTTGRFPLYLGIEVKKQLITLDEKLSSCIHPGRRKLRSRPLICSRECYFKMCLNKFPRKANMLPNSQAYSETT</sequence>
<dbReference type="EMBL" id="JACSEA010000007">
    <property type="protein sequence ID" value="KAF7396713.1"/>
    <property type="molecule type" value="Genomic_DNA"/>
</dbReference>
<evidence type="ECO:0000313" key="2">
    <source>
        <dbReference type="EMBL" id="KAF7396713.1"/>
    </source>
</evidence>